<dbReference type="OrthoDB" id="372068at2157"/>
<dbReference type="FunFam" id="3.40.50.970:FF:000012">
    <property type="entry name" value="Pyruvate:ferredoxin (Flavodoxin) oxidoreductase"/>
    <property type="match status" value="1"/>
</dbReference>
<feature type="domain" description="Pyruvate flavodoxin/ferredoxin oxidoreductase pyrimidine binding" evidence="8">
    <location>
        <begin position="14"/>
        <end position="238"/>
    </location>
</feature>
<feature type="domain" description="Pyruvate:ferredoxin oxidoreductase core" evidence="9">
    <location>
        <begin position="260"/>
        <end position="361"/>
    </location>
</feature>
<organism evidence="10 11">
    <name type="scientific">Aciduliprofundum boonei (strain DSM 19572 / T469)</name>
    <dbReference type="NCBI Taxonomy" id="439481"/>
    <lineage>
        <taxon>Archaea</taxon>
        <taxon>Methanobacteriati</taxon>
        <taxon>Thermoplasmatota</taxon>
        <taxon>DHVE2 group</taxon>
        <taxon>Candidatus Aciduliprofundum</taxon>
    </lineage>
</organism>
<dbReference type="HOGENOM" id="CLU_002569_5_0_2"/>
<dbReference type="InterPro" id="IPR009014">
    <property type="entry name" value="Transketo_C/PFOR_II"/>
</dbReference>
<accession>B5ICZ2</accession>
<dbReference type="PANTHER" id="PTHR32154:SF0">
    <property type="entry name" value="PYRUVATE-FLAVODOXIN OXIDOREDUCTASE-RELATED"/>
    <property type="match status" value="1"/>
</dbReference>
<dbReference type="InterPro" id="IPR033412">
    <property type="entry name" value="PFOR_II"/>
</dbReference>
<evidence type="ECO:0000259" key="9">
    <source>
        <dbReference type="Pfam" id="PF17147"/>
    </source>
</evidence>
<dbReference type="PANTHER" id="PTHR32154">
    <property type="entry name" value="PYRUVATE-FLAVODOXIN OXIDOREDUCTASE-RELATED"/>
    <property type="match status" value="1"/>
</dbReference>
<evidence type="ECO:0000256" key="5">
    <source>
        <dbReference type="ARBA" id="ARBA00044811"/>
    </source>
</evidence>
<dbReference type="EMBL" id="CP001941">
    <property type="protein sequence ID" value="ADD09245.1"/>
    <property type="molecule type" value="Genomic_DNA"/>
</dbReference>
<dbReference type="GO" id="GO:0019164">
    <property type="term" value="F:pyruvate synthase activity"/>
    <property type="evidence" value="ECO:0007669"/>
    <property type="project" value="UniProtKB-EC"/>
</dbReference>
<dbReference type="AlphaFoldDB" id="B5ICZ2"/>
<dbReference type="SUPFAM" id="SSF52518">
    <property type="entry name" value="Thiamin diphosphate-binding fold (THDP-binding)"/>
    <property type="match status" value="1"/>
</dbReference>
<dbReference type="InterPro" id="IPR002880">
    <property type="entry name" value="Pyrv_Fd/Flavodoxin_OxRdtase_N"/>
</dbReference>
<dbReference type="STRING" id="439481.Aboo_1438"/>
<dbReference type="Gene3D" id="3.40.50.970">
    <property type="match status" value="1"/>
</dbReference>
<gene>
    <name evidence="10" type="ordered locus">Aboo_1438</name>
</gene>
<dbReference type="NCBIfam" id="NF040682">
    <property type="entry name" value="PorA_Arch"/>
    <property type="match status" value="1"/>
</dbReference>
<evidence type="ECO:0000256" key="3">
    <source>
        <dbReference type="ARBA" id="ARBA00023002"/>
    </source>
</evidence>
<reference evidence="10" key="1">
    <citation type="submission" date="2010-02" db="EMBL/GenBank/DDBJ databases">
        <title>Complete sequence of Aciduliprofundum boonei T469.</title>
        <authorList>
            <consortium name="US DOE Joint Genome Institute"/>
            <person name="Lucas S."/>
            <person name="Copeland A."/>
            <person name="Lapidus A."/>
            <person name="Cheng J.-F."/>
            <person name="Bruce D."/>
            <person name="Goodwin L."/>
            <person name="Pitluck S."/>
            <person name="Saunders E."/>
            <person name="Detter J.C."/>
            <person name="Han C."/>
            <person name="Tapia R."/>
            <person name="Land M."/>
            <person name="Hauser L."/>
            <person name="Kyrpides N."/>
            <person name="Mikhailova N."/>
            <person name="Flores G."/>
            <person name="Reysenbach A.-L."/>
            <person name="Woyke T."/>
        </authorList>
    </citation>
    <scope>NUCLEOTIDE SEQUENCE</scope>
    <source>
        <strain evidence="10">T469</strain>
    </source>
</reference>
<dbReference type="Proteomes" id="UP000001400">
    <property type="component" value="Chromosome"/>
</dbReference>
<dbReference type="GeneID" id="8828403"/>
<evidence type="ECO:0000256" key="7">
    <source>
        <dbReference type="ARBA" id="ARBA00049357"/>
    </source>
</evidence>
<dbReference type="eggNOG" id="arCOG01608">
    <property type="taxonomic scope" value="Archaea"/>
</dbReference>
<name>B5ICZ2_ACIB4</name>
<dbReference type="InterPro" id="IPR053390">
    <property type="entry name" value="Pyruvate_synthase_PorA"/>
</dbReference>
<dbReference type="Pfam" id="PF17147">
    <property type="entry name" value="PFOR_II"/>
    <property type="match status" value="1"/>
</dbReference>
<dbReference type="RefSeq" id="WP_008084053.1">
    <property type="nucleotide sequence ID" value="NC_013926.1"/>
</dbReference>
<dbReference type="Pfam" id="PF01855">
    <property type="entry name" value="POR_N"/>
    <property type="match status" value="1"/>
</dbReference>
<dbReference type="CDD" id="cd07034">
    <property type="entry name" value="TPP_PYR_PFOR_IOR-alpha_like"/>
    <property type="match status" value="1"/>
</dbReference>
<dbReference type="InterPro" id="IPR050722">
    <property type="entry name" value="Pyruvate:ferred/Flavod_OxRd"/>
</dbReference>
<evidence type="ECO:0000259" key="8">
    <source>
        <dbReference type="Pfam" id="PF01855"/>
    </source>
</evidence>
<dbReference type="GO" id="GO:0006979">
    <property type="term" value="P:response to oxidative stress"/>
    <property type="evidence" value="ECO:0007669"/>
    <property type="project" value="TreeGrafter"/>
</dbReference>
<dbReference type="Gene3D" id="3.40.50.920">
    <property type="match status" value="1"/>
</dbReference>
<dbReference type="InterPro" id="IPR029061">
    <property type="entry name" value="THDP-binding"/>
</dbReference>
<dbReference type="FunFam" id="3.40.50.920:FF:000010">
    <property type="entry name" value="Pyruvate ferredoxin oxidoreductase, alpha subunit"/>
    <property type="match status" value="1"/>
</dbReference>
<dbReference type="EC" id="1.2.7.1" evidence="2"/>
<proteinExistence type="predicted"/>
<evidence type="ECO:0000313" key="10">
    <source>
        <dbReference type="EMBL" id="ADD09245.1"/>
    </source>
</evidence>
<dbReference type="KEGG" id="abi:Aboo_1438"/>
<dbReference type="SUPFAM" id="SSF52922">
    <property type="entry name" value="TK C-terminal domain-like"/>
    <property type="match status" value="1"/>
</dbReference>
<evidence type="ECO:0000256" key="1">
    <source>
        <dbReference type="ARBA" id="ARBA00011595"/>
    </source>
</evidence>
<comment type="catalytic activity">
    <reaction evidence="7">
        <text>2 oxidized [2Fe-2S]-[ferredoxin] + pyruvate + CoA = 2 reduced [2Fe-2S]-[ferredoxin] + acetyl-CoA + CO2 + H(+)</text>
        <dbReference type="Rhea" id="RHEA:12765"/>
        <dbReference type="Rhea" id="RHEA-COMP:10000"/>
        <dbReference type="Rhea" id="RHEA-COMP:10001"/>
        <dbReference type="ChEBI" id="CHEBI:15361"/>
        <dbReference type="ChEBI" id="CHEBI:15378"/>
        <dbReference type="ChEBI" id="CHEBI:16526"/>
        <dbReference type="ChEBI" id="CHEBI:33737"/>
        <dbReference type="ChEBI" id="CHEBI:33738"/>
        <dbReference type="ChEBI" id="CHEBI:57287"/>
        <dbReference type="ChEBI" id="CHEBI:57288"/>
        <dbReference type="EC" id="1.2.7.1"/>
    </reaction>
</comment>
<evidence type="ECO:0000256" key="6">
    <source>
        <dbReference type="ARBA" id="ARBA00044814"/>
    </source>
</evidence>
<keyword evidence="11" id="KW-1185">Reference proteome</keyword>
<comment type="subunit">
    <text evidence="1">Heterotetramer of one alpha, one beta, one delta and one gamma chain.</text>
</comment>
<evidence type="ECO:0000313" key="11">
    <source>
        <dbReference type="Proteomes" id="UP000001400"/>
    </source>
</evidence>
<keyword evidence="10" id="KW-0670">Pyruvate</keyword>
<protein>
    <recommendedName>
        <fullName evidence="4">Pyruvate synthase subunit PorA</fullName>
        <ecNumber evidence="2">1.2.7.1</ecNumber>
    </recommendedName>
    <alternativeName>
        <fullName evidence="6">Pyruvate oxidoreductase alpha chain</fullName>
    </alternativeName>
    <alternativeName>
        <fullName evidence="5">Pyruvic-ferredoxin oxidoreductase subunit alpha</fullName>
    </alternativeName>
</protein>
<dbReference type="NCBIfam" id="NF006233">
    <property type="entry name" value="PRK08367.1"/>
    <property type="match status" value="1"/>
</dbReference>
<sequence length="398" mass="44102">MKAMIRGNESIAYAFKLARVKVIPAYPITPSTLVPEKISEFLANGEMDAEFVPVESEHSAISAAIGASAHGVRVGTATASQGLALMHEVLFIASGMRLPIVMGIGNRALSAPINIWCDHQDMMAQRDTGWMQFYAESNQEGLDLGIMAFKIAEDERILLPAMVGIDAFVLTHTVEPVEIPEQKDVDDFLGEFVPHYVTLDPEKPATLGAFGFPEYFMEFKYGQWIAMERAKKVIDEVFEEFHNKFGRKYSKVTPEFLEDADIVLVTMGSMTSTTREFVKKLRKEGKKVGLLKLTTFRPFPKEELRALLKDVPVVAVLERNISFGFGGAVYAELAATFANESKKPKIIDFIIGLGGRDITFKSLGEVVEIAEKALKEDVDEVNWVDVNKEAVLKAEGLV</sequence>
<keyword evidence="3" id="KW-0560">Oxidoreductase</keyword>
<evidence type="ECO:0000256" key="4">
    <source>
        <dbReference type="ARBA" id="ARBA00044787"/>
    </source>
</evidence>
<evidence type="ECO:0000256" key="2">
    <source>
        <dbReference type="ARBA" id="ARBA00012822"/>
    </source>
</evidence>